<feature type="region of interest" description="Disordered" evidence="1">
    <location>
        <begin position="105"/>
        <end position="153"/>
    </location>
</feature>
<evidence type="ECO:0000313" key="3">
    <source>
        <dbReference type="EMBL" id="PSC76778.1"/>
    </source>
</evidence>
<feature type="compositionally biased region" description="Acidic residues" evidence="1">
    <location>
        <begin position="131"/>
        <end position="141"/>
    </location>
</feature>
<feature type="region of interest" description="Disordered" evidence="1">
    <location>
        <begin position="47"/>
        <end position="91"/>
    </location>
</feature>
<dbReference type="Proteomes" id="UP000239649">
    <property type="component" value="Unassembled WGS sequence"/>
</dbReference>
<keyword evidence="4" id="KW-1185">Reference proteome</keyword>
<comment type="caution">
    <text evidence="3">The sequence shown here is derived from an EMBL/GenBank/DDBJ whole genome shotgun (WGS) entry which is preliminary data.</text>
</comment>
<feature type="compositionally biased region" description="Low complexity" evidence="1">
    <location>
        <begin position="142"/>
        <end position="152"/>
    </location>
</feature>
<feature type="transmembrane region" description="Helical" evidence="2">
    <location>
        <begin position="15"/>
        <end position="36"/>
    </location>
</feature>
<dbReference type="STRING" id="554055.A0A2P6VRQ3"/>
<feature type="compositionally biased region" description="Gly residues" evidence="1">
    <location>
        <begin position="110"/>
        <end position="120"/>
    </location>
</feature>
<dbReference type="EMBL" id="LHPF02000001">
    <property type="protein sequence ID" value="PSC76778.1"/>
    <property type="molecule type" value="Genomic_DNA"/>
</dbReference>
<dbReference type="AlphaFoldDB" id="A0A2P6VRQ3"/>
<name>A0A2P6VRQ3_9CHLO</name>
<keyword evidence="2" id="KW-0472">Membrane</keyword>
<organism evidence="3 4">
    <name type="scientific">Micractinium conductrix</name>
    <dbReference type="NCBI Taxonomy" id="554055"/>
    <lineage>
        <taxon>Eukaryota</taxon>
        <taxon>Viridiplantae</taxon>
        <taxon>Chlorophyta</taxon>
        <taxon>core chlorophytes</taxon>
        <taxon>Trebouxiophyceae</taxon>
        <taxon>Chlorellales</taxon>
        <taxon>Chlorellaceae</taxon>
        <taxon>Chlorella clade</taxon>
        <taxon>Micractinium</taxon>
    </lineage>
</organism>
<dbReference type="PANTHER" id="PTHR46936">
    <property type="entry name" value="ARABINOSYLTRANSFERASE XEG113"/>
    <property type="match status" value="1"/>
</dbReference>
<reference evidence="3 4" key="1">
    <citation type="journal article" date="2018" name="Plant J.">
        <title>Genome sequences of Chlorella sorokiniana UTEX 1602 and Micractinium conductrix SAG 241.80: implications to maltose excretion by a green alga.</title>
        <authorList>
            <person name="Arriola M.B."/>
            <person name="Velmurugan N."/>
            <person name="Zhang Y."/>
            <person name="Plunkett M.H."/>
            <person name="Hondzo H."/>
            <person name="Barney B.M."/>
        </authorList>
    </citation>
    <scope>NUCLEOTIDE SEQUENCE [LARGE SCALE GENOMIC DNA]</scope>
    <source>
        <strain evidence="3 4">SAG 241.80</strain>
    </source>
</reference>
<dbReference type="PANTHER" id="PTHR46936:SF1">
    <property type="entry name" value="ARABINOSYLTRANSFERASE XEG113"/>
    <property type="match status" value="1"/>
</dbReference>
<dbReference type="GO" id="GO:0052325">
    <property type="term" value="P:cell wall pectin biosynthetic process"/>
    <property type="evidence" value="ECO:0007669"/>
    <property type="project" value="TreeGrafter"/>
</dbReference>
<dbReference type="GO" id="GO:0005794">
    <property type="term" value="C:Golgi apparatus"/>
    <property type="evidence" value="ECO:0007669"/>
    <property type="project" value="TreeGrafter"/>
</dbReference>
<proteinExistence type="predicted"/>
<gene>
    <name evidence="3" type="ORF">C2E20_0844</name>
</gene>
<keyword evidence="2" id="KW-0812">Transmembrane</keyword>
<dbReference type="OrthoDB" id="10574107at2759"/>
<protein>
    <submittedName>
        <fullName evidence="3">Uncharacterized protein</fullName>
    </submittedName>
</protein>
<keyword evidence="2" id="KW-1133">Transmembrane helix</keyword>
<feature type="compositionally biased region" description="Basic and acidic residues" evidence="1">
    <location>
        <begin position="67"/>
        <end position="80"/>
    </location>
</feature>
<dbReference type="GO" id="GO:0052636">
    <property type="term" value="F:arabinosyltransferase activity"/>
    <property type="evidence" value="ECO:0007669"/>
    <property type="project" value="TreeGrafter"/>
</dbReference>
<evidence type="ECO:0000256" key="2">
    <source>
        <dbReference type="SAM" id="Phobius"/>
    </source>
</evidence>
<dbReference type="InterPro" id="IPR053250">
    <property type="entry name" value="Glycosyltransferase_77"/>
</dbReference>
<sequence length="439" mass="47261">MARVRTAGRRRQTGVLRLVVFAVVAAVGGTALWTSLQYSEAHAAARAGEGSRLPAQEEQPEPAEWSSSRKVEPGGSDGERSSGSGASDPSASLNAWAKLTDVASLSTTSGGRGGGGGGGAEHTEERQEQEQPAEQEQEQEQQEQQQHQQQQQGARFGYLTLDLRVPKAPPTYNSWVLSEDMLLFHERALQQQLEQVYVALALAAATGRAFILPQFSCFCHNSDSGEPLPRCRRLDATDAQFPETCPEEDILQPLDEFGSPGDASAGVPLTVLPHVELAKLDVPKEKTLVLRPSATLLWPTCVAPPDPHMQLPCTTDGHTEDGTPEVLVPPSLNDTHLLPFLESYQQQYSLWRLDLSDVGSHWHAFAGWDCAGPAHAFDLRMRSAARPWPLPTGGGLLHINMTTGRTYSAEPDLKDCPGGSALRRMQGAAQPSAAAGAMA</sequence>
<accession>A0A2P6VRQ3</accession>
<evidence type="ECO:0000256" key="1">
    <source>
        <dbReference type="SAM" id="MobiDB-lite"/>
    </source>
</evidence>
<feature type="compositionally biased region" description="Low complexity" evidence="1">
    <location>
        <begin position="81"/>
        <end position="91"/>
    </location>
</feature>
<evidence type="ECO:0000313" key="4">
    <source>
        <dbReference type="Proteomes" id="UP000239649"/>
    </source>
</evidence>